<keyword evidence="2" id="KW-0436">Ligase</keyword>
<organism evidence="2 3">
    <name type="scientific">Uliginosibacterium aquaticum</name>
    <dbReference type="NCBI Taxonomy" id="2731212"/>
    <lineage>
        <taxon>Bacteria</taxon>
        <taxon>Pseudomonadati</taxon>
        <taxon>Pseudomonadota</taxon>
        <taxon>Betaproteobacteria</taxon>
        <taxon>Rhodocyclales</taxon>
        <taxon>Zoogloeaceae</taxon>
        <taxon>Uliginosibacterium</taxon>
    </lineage>
</organism>
<evidence type="ECO:0000313" key="3">
    <source>
        <dbReference type="Proteomes" id="UP000778523"/>
    </source>
</evidence>
<feature type="domain" description="BRCT" evidence="1">
    <location>
        <begin position="107"/>
        <end position="198"/>
    </location>
</feature>
<dbReference type="InterPro" id="IPR001357">
    <property type="entry name" value="BRCT_dom"/>
</dbReference>
<dbReference type="RefSeq" id="WP_170021438.1">
    <property type="nucleotide sequence ID" value="NZ_JABCSC020000002.1"/>
</dbReference>
<gene>
    <name evidence="2" type="ORF">HJ583_007905</name>
</gene>
<evidence type="ECO:0000259" key="1">
    <source>
        <dbReference type="PROSITE" id="PS50172"/>
    </source>
</evidence>
<sequence>MTADLQRLHAVVGGIASDGEISVAELRGLQLWLDDHQHLARCWPYEEVGSLVTSVLADGRVSPEESQTLQAFFSEFPAVLDNRTITSPDVLQGATMVGLCAVCPDIVIPGATFCFTGKSNRYSRSKFSQVIGAMGGVAIDAVTRDLNYLVIGADGNPCWAYACYGRKVERAVELRKAGHSLMIVHENDLHDVIADARA</sequence>
<dbReference type="PROSITE" id="PS50172">
    <property type="entry name" value="BRCT"/>
    <property type="match status" value="1"/>
</dbReference>
<protein>
    <submittedName>
        <fullName evidence="2">NAD-dependent DNA ligase</fullName>
    </submittedName>
</protein>
<dbReference type="Proteomes" id="UP000778523">
    <property type="component" value="Unassembled WGS sequence"/>
</dbReference>
<dbReference type="CDD" id="cd17748">
    <property type="entry name" value="BRCT_DNA_ligase_like"/>
    <property type="match status" value="1"/>
</dbReference>
<proteinExistence type="predicted"/>
<keyword evidence="3" id="KW-1185">Reference proteome</keyword>
<dbReference type="EMBL" id="JABCSC020000002">
    <property type="protein sequence ID" value="NSL54945.1"/>
    <property type="molecule type" value="Genomic_DNA"/>
</dbReference>
<dbReference type="InterPro" id="IPR036420">
    <property type="entry name" value="BRCT_dom_sf"/>
</dbReference>
<dbReference type="GO" id="GO:0016874">
    <property type="term" value="F:ligase activity"/>
    <property type="evidence" value="ECO:0007669"/>
    <property type="project" value="UniProtKB-KW"/>
</dbReference>
<reference evidence="2 3" key="1">
    <citation type="submission" date="2020-06" db="EMBL/GenBank/DDBJ databases">
        <title>Draft genome of Uliginosibacterium sp. IMCC34675.</title>
        <authorList>
            <person name="Song J."/>
        </authorList>
    </citation>
    <scope>NUCLEOTIDE SEQUENCE [LARGE SCALE GENOMIC DNA]</scope>
    <source>
        <strain evidence="2 3">IMCC34675</strain>
    </source>
</reference>
<dbReference type="SUPFAM" id="SSF52113">
    <property type="entry name" value="BRCT domain"/>
    <property type="match status" value="1"/>
</dbReference>
<dbReference type="Gene3D" id="3.40.50.10190">
    <property type="entry name" value="BRCT domain"/>
    <property type="match status" value="1"/>
</dbReference>
<evidence type="ECO:0000313" key="2">
    <source>
        <dbReference type="EMBL" id="NSL54945.1"/>
    </source>
</evidence>
<name>A0ABX2ILF7_9RHOO</name>
<accession>A0ABX2ILF7</accession>
<comment type="caution">
    <text evidence="2">The sequence shown here is derived from an EMBL/GenBank/DDBJ whole genome shotgun (WGS) entry which is preliminary data.</text>
</comment>